<dbReference type="PANTHER" id="PTHR10963:SF55">
    <property type="entry name" value="GLYCOSIDE HYDROLASE FAMILY 16 PROTEIN"/>
    <property type="match status" value="1"/>
</dbReference>
<evidence type="ECO:0000256" key="1">
    <source>
        <dbReference type="ARBA" id="ARBA00006865"/>
    </source>
</evidence>
<evidence type="ECO:0000313" key="3">
    <source>
        <dbReference type="EMBL" id="CEK49442.1"/>
    </source>
</evidence>
<dbReference type="InterPro" id="IPR050546">
    <property type="entry name" value="Glycosyl_Hydrlase_16"/>
</dbReference>
<dbReference type="EMBL" id="HACG01002577">
    <property type="protein sequence ID" value="CEK49442.1"/>
    <property type="molecule type" value="Transcribed_RNA"/>
</dbReference>
<organism evidence="3">
    <name type="scientific">Arion vulgaris</name>
    <dbReference type="NCBI Taxonomy" id="1028688"/>
    <lineage>
        <taxon>Eukaryota</taxon>
        <taxon>Metazoa</taxon>
        <taxon>Spiralia</taxon>
        <taxon>Lophotrochozoa</taxon>
        <taxon>Mollusca</taxon>
        <taxon>Gastropoda</taxon>
        <taxon>Heterobranchia</taxon>
        <taxon>Euthyneura</taxon>
        <taxon>Panpulmonata</taxon>
        <taxon>Eupulmonata</taxon>
        <taxon>Stylommatophora</taxon>
        <taxon>Helicina</taxon>
        <taxon>Arionoidea</taxon>
        <taxon>Arionidae</taxon>
        <taxon>Arion</taxon>
    </lineage>
</organism>
<protein>
    <recommendedName>
        <fullName evidence="2">GH16 domain-containing protein</fullName>
    </recommendedName>
</protein>
<dbReference type="Gene3D" id="2.60.120.200">
    <property type="match status" value="1"/>
</dbReference>
<feature type="domain" description="GH16" evidence="2">
    <location>
        <begin position="1"/>
        <end position="248"/>
    </location>
</feature>
<accession>A0A0B6XZI3</accession>
<dbReference type="InterPro" id="IPR000757">
    <property type="entry name" value="Beta-glucanase-like"/>
</dbReference>
<dbReference type="Pfam" id="PF00722">
    <property type="entry name" value="Glyco_hydro_16"/>
    <property type="match status" value="1"/>
</dbReference>
<dbReference type="GO" id="GO:0004553">
    <property type="term" value="F:hydrolase activity, hydrolyzing O-glycosyl compounds"/>
    <property type="evidence" value="ECO:0007669"/>
    <property type="project" value="InterPro"/>
</dbReference>
<dbReference type="PROSITE" id="PS51762">
    <property type="entry name" value="GH16_2"/>
    <property type="match status" value="1"/>
</dbReference>
<sequence>MDLTEIFGMCTNNADYGCARSGVNGMLPPIMSGKVSSEAVITYGTIEVRAKIPRGDWLWPAIWMMPKKSVYGTWPRSGEMDIMETRGNDGPLGVGTISSTMHWGPAWNINKWDLTHGEKSTNSYHDDYHTYKLEWTGDHIRTSVDDQEILTVDPGAGFWQKGGFTGDNVWASGSKMAPFDQDFYLILNVAVGGTNGYFSDTANWGVAKPWPNSSPHANEDFWNARNNWLPTWQGDNVAMKVDYVELRN</sequence>
<name>A0A0B6XZI3_9EUPU</name>
<dbReference type="PANTHER" id="PTHR10963">
    <property type="entry name" value="GLYCOSYL HYDROLASE-RELATED"/>
    <property type="match status" value="1"/>
</dbReference>
<dbReference type="GO" id="GO:0005975">
    <property type="term" value="P:carbohydrate metabolic process"/>
    <property type="evidence" value="ECO:0007669"/>
    <property type="project" value="InterPro"/>
</dbReference>
<dbReference type="InterPro" id="IPR013320">
    <property type="entry name" value="ConA-like_dom_sf"/>
</dbReference>
<reference evidence="3" key="1">
    <citation type="submission" date="2014-12" db="EMBL/GenBank/DDBJ databases">
        <title>Insight into the proteome of Arion vulgaris.</title>
        <authorList>
            <person name="Aradska J."/>
            <person name="Bulat T."/>
            <person name="Smidak R."/>
            <person name="Sarate P."/>
            <person name="Gangsoo J."/>
            <person name="Sialana F."/>
            <person name="Bilban M."/>
            <person name="Lubec G."/>
        </authorList>
    </citation>
    <scope>NUCLEOTIDE SEQUENCE</scope>
    <source>
        <tissue evidence="3">Skin</tissue>
    </source>
</reference>
<dbReference type="SUPFAM" id="SSF49899">
    <property type="entry name" value="Concanavalin A-like lectins/glucanases"/>
    <property type="match status" value="1"/>
</dbReference>
<dbReference type="AlphaFoldDB" id="A0A0B6XZI3"/>
<proteinExistence type="inferred from homology"/>
<comment type="similarity">
    <text evidence="1">Belongs to the glycosyl hydrolase 16 family.</text>
</comment>
<evidence type="ECO:0000259" key="2">
    <source>
        <dbReference type="PROSITE" id="PS51762"/>
    </source>
</evidence>
<gene>
    <name evidence="3" type="primary">ORF7762</name>
</gene>